<dbReference type="Pfam" id="PF00074">
    <property type="entry name" value="RnaseA"/>
    <property type="match status" value="1"/>
</dbReference>
<sequence length="143" mass="16382">MDHFVFPQKRSFLIIILPVPIEPPKLSMRYKKFHMQHIDNKVIKKGCDSVIGRKNIYNNDNSCKEVNTFILGDPVKVKNICKGEGTPKGTLTLSRGKFRIIKCTLKSGVRKPNCQYNGKLLTERNLLVNCENKLPVHFQDSLI</sequence>
<keyword evidence="6 8" id="KW-0378">Hydrolase</keyword>
<reference evidence="10" key="2">
    <citation type="submission" date="2025-09" db="UniProtKB">
        <authorList>
            <consortium name="Ensembl"/>
        </authorList>
    </citation>
    <scope>IDENTIFICATION</scope>
</reference>
<dbReference type="GeneTree" id="ENSGT00940000157645"/>
<evidence type="ECO:0000256" key="3">
    <source>
        <dbReference type="ARBA" id="ARBA00022525"/>
    </source>
</evidence>
<keyword evidence="11" id="KW-1185">Reference proteome</keyword>
<keyword evidence="7" id="KW-1015">Disulfide bond</keyword>
<accession>A0A3B3BKM2</accession>
<dbReference type="PaxDb" id="30732-ENSOMEP00000006055"/>
<keyword evidence="3" id="KW-0964">Secreted</keyword>
<proteinExistence type="inferred from homology"/>
<dbReference type="GO" id="GO:0004519">
    <property type="term" value="F:endonuclease activity"/>
    <property type="evidence" value="ECO:0007669"/>
    <property type="project" value="UniProtKB-KW"/>
</dbReference>
<comment type="subcellular location">
    <subcellularLocation>
        <location evidence="1">Secreted</location>
    </subcellularLocation>
</comment>
<comment type="similarity">
    <text evidence="2 8">Belongs to the pancreatic ribonuclease family.</text>
</comment>
<evidence type="ECO:0000256" key="1">
    <source>
        <dbReference type="ARBA" id="ARBA00004613"/>
    </source>
</evidence>
<dbReference type="PROSITE" id="PS00127">
    <property type="entry name" value="RNASE_PANCREATIC"/>
    <property type="match status" value="1"/>
</dbReference>
<dbReference type="GO" id="GO:0005576">
    <property type="term" value="C:extracellular region"/>
    <property type="evidence" value="ECO:0007669"/>
    <property type="project" value="UniProtKB-SubCell"/>
</dbReference>
<evidence type="ECO:0000256" key="8">
    <source>
        <dbReference type="RuleBase" id="RU000651"/>
    </source>
</evidence>
<keyword evidence="4 8" id="KW-0540">Nuclease</keyword>
<evidence type="ECO:0000256" key="6">
    <source>
        <dbReference type="ARBA" id="ARBA00022801"/>
    </source>
</evidence>
<dbReference type="Proteomes" id="UP000261560">
    <property type="component" value="Unplaced"/>
</dbReference>
<feature type="domain" description="Ribonuclease A-domain" evidence="9">
    <location>
        <begin position="26"/>
        <end position="142"/>
    </location>
</feature>
<keyword evidence="5 8" id="KW-0255">Endonuclease</keyword>
<dbReference type="InterPro" id="IPR023411">
    <property type="entry name" value="RNaseA_AS"/>
</dbReference>
<dbReference type="SUPFAM" id="SSF54076">
    <property type="entry name" value="RNase A-like"/>
    <property type="match status" value="1"/>
</dbReference>
<dbReference type="InterPro" id="IPR023412">
    <property type="entry name" value="RNaseA_domain"/>
</dbReference>
<evidence type="ECO:0000256" key="2">
    <source>
        <dbReference type="ARBA" id="ARBA00005600"/>
    </source>
</evidence>
<organism evidence="10 11">
    <name type="scientific">Oryzias melastigma</name>
    <name type="common">Marine medaka</name>
    <dbReference type="NCBI Taxonomy" id="30732"/>
    <lineage>
        <taxon>Eukaryota</taxon>
        <taxon>Metazoa</taxon>
        <taxon>Chordata</taxon>
        <taxon>Craniata</taxon>
        <taxon>Vertebrata</taxon>
        <taxon>Euteleostomi</taxon>
        <taxon>Actinopterygii</taxon>
        <taxon>Neopterygii</taxon>
        <taxon>Teleostei</taxon>
        <taxon>Neoteleostei</taxon>
        <taxon>Acanthomorphata</taxon>
        <taxon>Ovalentaria</taxon>
        <taxon>Atherinomorphae</taxon>
        <taxon>Beloniformes</taxon>
        <taxon>Adrianichthyidae</taxon>
        <taxon>Oryziinae</taxon>
        <taxon>Oryzias</taxon>
    </lineage>
</organism>
<evidence type="ECO:0000256" key="5">
    <source>
        <dbReference type="ARBA" id="ARBA00022759"/>
    </source>
</evidence>
<evidence type="ECO:0000256" key="7">
    <source>
        <dbReference type="ARBA" id="ARBA00023157"/>
    </source>
</evidence>
<dbReference type="GO" id="GO:0001525">
    <property type="term" value="P:angiogenesis"/>
    <property type="evidence" value="ECO:0007669"/>
    <property type="project" value="TreeGrafter"/>
</dbReference>
<dbReference type="Ensembl" id="ENSOMET00000006472.1">
    <property type="protein sequence ID" value="ENSOMEP00000006055.1"/>
    <property type="gene ID" value="ENSOMEG00000007084.1"/>
</dbReference>
<dbReference type="GO" id="GO:0016787">
    <property type="term" value="F:hydrolase activity"/>
    <property type="evidence" value="ECO:0007669"/>
    <property type="project" value="UniProtKB-KW"/>
</dbReference>
<evidence type="ECO:0000259" key="9">
    <source>
        <dbReference type="SMART" id="SM00092"/>
    </source>
</evidence>
<dbReference type="GO" id="GO:0050830">
    <property type="term" value="P:defense response to Gram-positive bacterium"/>
    <property type="evidence" value="ECO:0007669"/>
    <property type="project" value="TreeGrafter"/>
</dbReference>
<dbReference type="GO" id="GO:0004540">
    <property type="term" value="F:RNA nuclease activity"/>
    <property type="evidence" value="ECO:0007669"/>
    <property type="project" value="TreeGrafter"/>
</dbReference>
<evidence type="ECO:0000313" key="10">
    <source>
        <dbReference type="Ensembl" id="ENSOMEP00000006055.1"/>
    </source>
</evidence>
<dbReference type="PANTHER" id="PTHR11437:SF10">
    <property type="entry name" value="ANGIOGENIN-RELATED"/>
    <property type="match status" value="1"/>
</dbReference>
<evidence type="ECO:0000313" key="11">
    <source>
        <dbReference type="Proteomes" id="UP000261560"/>
    </source>
</evidence>
<dbReference type="InterPro" id="IPR036816">
    <property type="entry name" value="RNaseA-like_dom_sf"/>
</dbReference>
<dbReference type="GO" id="GO:0003676">
    <property type="term" value="F:nucleic acid binding"/>
    <property type="evidence" value="ECO:0007669"/>
    <property type="project" value="InterPro"/>
</dbReference>
<reference evidence="10" key="1">
    <citation type="submission" date="2025-08" db="UniProtKB">
        <authorList>
            <consortium name="Ensembl"/>
        </authorList>
    </citation>
    <scope>IDENTIFICATION</scope>
</reference>
<dbReference type="InterPro" id="IPR001427">
    <property type="entry name" value="RNaseA"/>
</dbReference>
<dbReference type="PANTHER" id="PTHR11437">
    <property type="entry name" value="RIBONUCLEASE"/>
    <property type="match status" value="1"/>
</dbReference>
<dbReference type="SMART" id="SM00092">
    <property type="entry name" value="RNAse_Pc"/>
    <property type="match status" value="1"/>
</dbReference>
<dbReference type="Gene3D" id="3.10.130.10">
    <property type="entry name" value="Ribonuclease A-like domain"/>
    <property type="match status" value="1"/>
</dbReference>
<dbReference type="OMA" id="VICTRTK"/>
<name>A0A3B3BKM2_ORYME</name>
<evidence type="ECO:0000256" key="4">
    <source>
        <dbReference type="ARBA" id="ARBA00022722"/>
    </source>
</evidence>
<dbReference type="STRING" id="30732.ENSOMEP00000006055"/>
<protein>
    <recommendedName>
        <fullName evidence="9">Ribonuclease A-domain domain-containing protein</fullName>
    </recommendedName>
</protein>
<dbReference type="GO" id="GO:0050829">
    <property type="term" value="P:defense response to Gram-negative bacterium"/>
    <property type="evidence" value="ECO:0007669"/>
    <property type="project" value="TreeGrafter"/>
</dbReference>
<dbReference type="AlphaFoldDB" id="A0A3B3BKM2"/>